<sequence>MKKHIQPIVIIFFISIFIVSPIILNKTPVLGVDGYFHYGRIYEAALQIKHLNFSTLNLYSFQQSGRVVNALYSPFLTYLLGVLLLISGSWLKFQIVLNILVLFTAGLITYFISRKIGFSKNISIGLGTIYLSTNAIASFLIVSGWRSIGLAFLPLIILPMIDMLNSNFKLKNSLVLALAVSLQVQGHLLSAAFAIPVLISAFVVGFIQTHKKWLMIKYLVIAIFTSIILCLNTILPYLQLSTHNILVPPTSIDVTNSIFNPFDVLSTNGISLLGNHISVSENILAILSMLGIAIIIMFWKRISILSRILIISGLAYFVLGSNLMPWPIIQLNLPEIRNFLQFSFRFTLVGEIFVLIGTLLAMKELVNSTDFNFNKLLEFIVITMSVISVISLVTSVSNNVISNYRQTTSIAQSAAINPKDLRLKPMNGHPVNTTTDLRAAWSNRDLSQLINTVDRTTPDYLPITKFNNKEDYYGLYTEHVLEKHSLFNKDVRSHGILHISWIQNKAHQIEVPAFIYKNTIAHLNGKKINAITISKTPIGTININGVKGKNSLTLQYKTSHIFNLMVIVSDLSWLILIGYFIFMNTLVRSDKEISKSIPQ</sequence>
<evidence type="ECO:0000256" key="1">
    <source>
        <dbReference type="SAM" id="Phobius"/>
    </source>
</evidence>
<keyword evidence="3" id="KW-1185">Reference proteome</keyword>
<protein>
    <submittedName>
        <fullName evidence="2">Uncharacterized protein</fullName>
    </submittedName>
</protein>
<feature type="transmembrane region" description="Helical" evidence="1">
    <location>
        <begin position="282"/>
        <end position="299"/>
    </location>
</feature>
<feature type="transmembrane region" description="Helical" evidence="1">
    <location>
        <begin position="149"/>
        <end position="168"/>
    </location>
</feature>
<organism evidence="2 3">
    <name type="scientific">Weissella jogaejeotgali</name>
    <dbReference type="NCBI Taxonomy" id="1631871"/>
    <lineage>
        <taxon>Bacteria</taxon>
        <taxon>Bacillati</taxon>
        <taxon>Bacillota</taxon>
        <taxon>Bacilli</taxon>
        <taxon>Lactobacillales</taxon>
        <taxon>Lactobacillaceae</taxon>
        <taxon>Weissella</taxon>
    </lineage>
</organism>
<dbReference type="RefSeq" id="WP_075269170.1">
    <property type="nucleotide sequence ID" value="NZ_CP014332.1"/>
</dbReference>
<keyword evidence="1" id="KW-0812">Transmembrane</keyword>
<dbReference type="EMBL" id="CP014332">
    <property type="protein sequence ID" value="APS41333.1"/>
    <property type="molecule type" value="Genomic_DNA"/>
</dbReference>
<dbReference type="OrthoDB" id="2328595at2"/>
<keyword evidence="1" id="KW-1133">Transmembrane helix</keyword>
<feature type="transmembrane region" description="Helical" evidence="1">
    <location>
        <begin position="308"/>
        <end position="328"/>
    </location>
</feature>
<feature type="transmembrane region" description="Helical" evidence="1">
    <location>
        <begin position="93"/>
        <end position="112"/>
    </location>
</feature>
<feature type="transmembrane region" description="Helical" evidence="1">
    <location>
        <begin position="7"/>
        <end position="24"/>
    </location>
</feature>
<feature type="transmembrane region" description="Helical" evidence="1">
    <location>
        <begin position="561"/>
        <end position="582"/>
    </location>
</feature>
<dbReference type="KEGG" id="wjo:FOL01_0474"/>
<feature type="transmembrane region" description="Helical" evidence="1">
    <location>
        <begin position="124"/>
        <end position="142"/>
    </location>
</feature>
<feature type="transmembrane region" description="Helical" evidence="1">
    <location>
        <begin position="67"/>
        <end position="86"/>
    </location>
</feature>
<dbReference type="AlphaFoldDB" id="A0A1L6R9Z7"/>
<keyword evidence="1" id="KW-0472">Membrane</keyword>
<evidence type="ECO:0000313" key="3">
    <source>
        <dbReference type="Proteomes" id="UP000185473"/>
    </source>
</evidence>
<name>A0A1L6R9Z7_9LACO</name>
<evidence type="ECO:0000313" key="2">
    <source>
        <dbReference type="EMBL" id="APS41333.1"/>
    </source>
</evidence>
<feature type="transmembrane region" description="Helical" evidence="1">
    <location>
        <begin position="219"/>
        <end position="238"/>
    </location>
</feature>
<dbReference type="Proteomes" id="UP000185473">
    <property type="component" value="Chromosome"/>
</dbReference>
<feature type="transmembrane region" description="Helical" evidence="1">
    <location>
        <begin position="188"/>
        <end position="207"/>
    </location>
</feature>
<reference evidence="2 3" key="1">
    <citation type="submission" date="2016-02" db="EMBL/GenBank/DDBJ databases">
        <title>Complete Genome Sequence of Weissella jogaejeotgali FOL01.</title>
        <authorList>
            <person name="Lee J.-H."/>
            <person name="Ku H.-J."/>
        </authorList>
    </citation>
    <scope>NUCLEOTIDE SEQUENCE [LARGE SCALE GENOMIC DNA]</scope>
    <source>
        <strain evidence="2 3">FOL01</strain>
    </source>
</reference>
<accession>A0A1L6R9Z7</accession>
<dbReference type="STRING" id="1631871.FOL01_0474"/>
<feature type="transmembrane region" description="Helical" evidence="1">
    <location>
        <begin position="373"/>
        <end position="393"/>
    </location>
</feature>
<proteinExistence type="predicted"/>
<gene>
    <name evidence="2" type="ORF">FOL01_0474</name>
</gene>